<protein>
    <recommendedName>
        <fullName evidence="1">Tf2-1-like SH3-like domain-containing protein</fullName>
    </recommendedName>
</protein>
<dbReference type="PANTHER" id="PTHR46148:SF60">
    <property type="entry name" value="CHROMO DOMAIN-CONTAINING PROTEIN"/>
    <property type="match status" value="1"/>
</dbReference>
<keyword evidence="3" id="KW-1185">Reference proteome</keyword>
<dbReference type="Proteomes" id="UP001054821">
    <property type="component" value="Chromosome 1"/>
</dbReference>
<accession>A0AAD5F579</accession>
<proteinExistence type="predicted"/>
<reference evidence="2 3" key="1">
    <citation type="journal article" date="2022" name="G3 (Bethesda)">
        <title>Whole-genome sequence and methylome profiling of the almond [Prunus dulcis (Mill.) D.A. Webb] cultivar 'Nonpareil'.</title>
        <authorList>
            <person name="D'Amico-Willman K.M."/>
            <person name="Ouma W.Z."/>
            <person name="Meulia T."/>
            <person name="Sideli G.M."/>
            <person name="Gradziel T.M."/>
            <person name="Fresnedo-Ramirez J."/>
        </authorList>
    </citation>
    <scope>NUCLEOTIDE SEQUENCE [LARGE SCALE GENOMIC DNA]</scope>
    <source>
        <strain evidence="2">Clone GOH B32 T37-40</strain>
    </source>
</reference>
<evidence type="ECO:0000313" key="2">
    <source>
        <dbReference type="EMBL" id="KAI5353674.1"/>
    </source>
</evidence>
<gene>
    <name evidence="2" type="ORF">L3X38_006568</name>
</gene>
<dbReference type="InterPro" id="IPR056924">
    <property type="entry name" value="SH3_Tf2-1"/>
</dbReference>
<feature type="domain" description="Tf2-1-like SH3-like" evidence="1">
    <location>
        <begin position="84"/>
        <end position="147"/>
    </location>
</feature>
<dbReference type="Pfam" id="PF24626">
    <property type="entry name" value="SH3_Tf2-1"/>
    <property type="match status" value="1"/>
</dbReference>
<comment type="caution">
    <text evidence="2">The sequence shown here is derived from an EMBL/GenBank/DDBJ whole genome shotgun (WGS) entry which is preliminary data.</text>
</comment>
<name>A0AAD5F579_PRUDU</name>
<sequence length="165" mass="19405">MEFAYNNSYPSSIGVSSFDALYGKQCRIPLYWDEVGEHRLEVSEDVEQTNKQVELIRESLKAAQDRQKSYADNRRKDLQFEVDDWVFLKLSPWKGVVRFKKRGKLSPRYIGLYEILERVGPVSNRFALPSDLFRLHDVVHVSMLRKYISDPSYVLEEQPIELKDD</sequence>
<evidence type="ECO:0000313" key="3">
    <source>
        <dbReference type="Proteomes" id="UP001054821"/>
    </source>
</evidence>
<organism evidence="2 3">
    <name type="scientific">Prunus dulcis</name>
    <name type="common">Almond</name>
    <name type="synonym">Amygdalus dulcis</name>
    <dbReference type="NCBI Taxonomy" id="3755"/>
    <lineage>
        <taxon>Eukaryota</taxon>
        <taxon>Viridiplantae</taxon>
        <taxon>Streptophyta</taxon>
        <taxon>Embryophyta</taxon>
        <taxon>Tracheophyta</taxon>
        <taxon>Spermatophyta</taxon>
        <taxon>Magnoliopsida</taxon>
        <taxon>eudicotyledons</taxon>
        <taxon>Gunneridae</taxon>
        <taxon>Pentapetalae</taxon>
        <taxon>rosids</taxon>
        <taxon>fabids</taxon>
        <taxon>Rosales</taxon>
        <taxon>Rosaceae</taxon>
        <taxon>Amygdaloideae</taxon>
        <taxon>Amygdaleae</taxon>
        <taxon>Prunus</taxon>
    </lineage>
</organism>
<dbReference type="EMBL" id="JAJFAZ020000001">
    <property type="protein sequence ID" value="KAI5353674.1"/>
    <property type="molecule type" value="Genomic_DNA"/>
</dbReference>
<dbReference type="PANTHER" id="PTHR46148">
    <property type="entry name" value="CHROMO DOMAIN-CONTAINING PROTEIN"/>
    <property type="match status" value="1"/>
</dbReference>
<dbReference type="AlphaFoldDB" id="A0AAD5F579"/>
<evidence type="ECO:0000259" key="1">
    <source>
        <dbReference type="Pfam" id="PF24626"/>
    </source>
</evidence>